<comment type="caution">
    <text evidence="3">The sequence shown here is derived from an EMBL/GenBank/DDBJ whole genome shotgun (WGS) entry which is preliminary data.</text>
</comment>
<dbReference type="Pfam" id="PF03358">
    <property type="entry name" value="FMN_red"/>
    <property type="match status" value="1"/>
</dbReference>
<dbReference type="EMBL" id="JAHZIK010000205">
    <property type="protein sequence ID" value="MBW7454474.1"/>
    <property type="molecule type" value="Genomic_DNA"/>
</dbReference>
<comment type="similarity">
    <text evidence="1">Belongs to the azoreductase type 2 family.</text>
</comment>
<dbReference type="Proteomes" id="UP001519887">
    <property type="component" value="Unassembled WGS sequence"/>
</dbReference>
<proteinExistence type="inferred from homology"/>
<dbReference type="SUPFAM" id="SSF52218">
    <property type="entry name" value="Flavoproteins"/>
    <property type="match status" value="1"/>
</dbReference>
<evidence type="ECO:0000256" key="1">
    <source>
        <dbReference type="ARBA" id="ARBA00009428"/>
    </source>
</evidence>
<dbReference type="InterPro" id="IPR029039">
    <property type="entry name" value="Flavoprotein-like_sf"/>
</dbReference>
<dbReference type="PANTHER" id="PTHR30543:SF21">
    <property type="entry name" value="NAD(P)H-DEPENDENT FMN REDUCTASE LOT6"/>
    <property type="match status" value="1"/>
</dbReference>
<dbReference type="Gene3D" id="3.40.50.360">
    <property type="match status" value="1"/>
</dbReference>
<sequence length="178" mass="19034">MKIVIIAGSTRAGASSTKAARYAAGLMQEQGHEVNMVDLHQHRLPIYCSDDAVQVPEVISLRQAVLEANAIVLSTPEYHGSISGALKNALDFLSAEQFDSKLVLSISSAGGAVGVNSLQHLQTIVRNVHGINCPEWISVGGAQREFGPDGAPASEGVQLRIHHAVKYFLELAQKLLKD</sequence>
<gene>
    <name evidence="3" type="ORF">K0U00_10570</name>
</gene>
<dbReference type="InterPro" id="IPR005025">
    <property type="entry name" value="FMN_Rdtase-like_dom"/>
</dbReference>
<evidence type="ECO:0000259" key="2">
    <source>
        <dbReference type="Pfam" id="PF03358"/>
    </source>
</evidence>
<evidence type="ECO:0000313" key="4">
    <source>
        <dbReference type="Proteomes" id="UP001519887"/>
    </source>
</evidence>
<dbReference type="PANTHER" id="PTHR30543">
    <property type="entry name" value="CHROMATE REDUCTASE"/>
    <property type="match status" value="1"/>
</dbReference>
<accession>A0ABS7C0Q5</accession>
<organism evidence="3 4">
    <name type="scientific">Paenibacillus sepulcri</name>
    <dbReference type="NCBI Taxonomy" id="359917"/>
    <lineage>
        <taxon>Bacteria</taxon>
        <taxon>Bacillati</taxon>
        <taxon>Bacillota</taxon>
        <taxon>Bacilli</taxon>
        <taxon>Bacillales</taxon>
        <taxon>Paenibacillaceae</taxon>
        <taxon>Paenibacillus</taxon>
    </lineage>
</organism>
<evidence type="ECO:0000313" key="3">
    <source>
        <dbReference type="EMBL" id="MBW7454474.1"/>
    </source>
</evidence>
<protein>
    <submittedName>
        <fullName evidence="3">NAD(P)H-dependent oxidoreductase</fullName>
    </submittedName>
</protein>
<feature type="domain" description="NADPH-dependent FMN reductase-like" evidence="2">
    <location>
        <begin position="1"/>
        <end position="142"/>
    </location>
</feature>
<name>A0ABS7C0Q5_9BACL</name>
<reference evidence="3 4" key="1">
    <citation type="submission" date="2021-07" db="EMBL/GenBank/DDBJ databases">
        <title>Paenibacillus radiodurans sp. nov., isolated from the southeastern edge of Tengger Desert.</title>
        <authorList>
            <person name="Zhang G."/>
        </authorList>
    </citation>
    <scope>NUCLEOTIDE SEQUENCE [LARGE SCALE GENOMIC DNA]</scope>
    <source>
        <strain evidence="3 4">CCM 7311</strain>
    </source>
</reference>
<keyword evidence="4" id="KW-1185">Reference proteome</keyword>
<dbReference type="InterPro" id="IPR050712">
    <property type="entry name" value="NAD(P)H-dep_reductase"/>
</dbReference>
<dbReference type="RefSeq" id="WP_210046925.1">
    <property type="nucleotide sequence ID" value="NZ_JBHLVU010000022.1"/>
</dbReference>